<gene>
    <name evidence="6" type="primary">pkn</name>
    <name evidence="6" type="ORF">UDIV_4140</name>
</gene>
<feature type="binding site" evidence="3">
    <location>
        <position position="49"/>
    </location>
    <ligand>
        <name>ATP</name>
        <dbReference type="ChEBI" id="CHEBI:30616"/>
    </ligand>
</feature>
<feature type="domain" description="Protein kinase" evidence="5">
    <location>
        <begin position="15"/>
        <end position="362"/>
    </location>
</feature>
<dbReference type="InterPro" id="IPR045269">
    <property type="entry name" value="Atg1-like"/>
</dbReference>
<keyword evidence="1 3" id="KW-0547">Nucleotide-binding</keyword>
<evidence type="ECO:0000256" key="3">
    <source>
        <dbReference type="PROSITE-ProRule" id="PRU10141"/>
    </source>
</evidence>
<dbReference type="InterPro" id="IPR000719">
    <property type="entry name" value="Prot_kinase_dom"/>
</dbReference>
<keyword evidence="4" id="KW-1133">Transmembrane helix</keyword>
<dbReference type="Gene3D" id="3.30.200.20">
    <property type="entry name" value="Phosphorylase Kinase, domain 1"/>
    <property type="match status" value="1"/>
</dbReference>
<dbReference type="PANTHER" id="PTHR24348">
    <property type="entry name" value="SERINE/THREONINE-PROTEIN KINASE UNC-51-RELATED"/>
    <property type="match status" value="1"/>
</dbReference>
<reference evidence="6 7" key="1">
    <citation type="submission" date="2014-02" db="EMBL/GenBank/DDBJ databases">
        <title>Genome sequence of Ureaplasma diversum strain 246.</title>
        <authorList>
            <person name="Sirand-Pugnet P."/>
            <person name="Breton M."/>
            <person name="Dordet-Frisoni E."/>
            <person name="Baranowski E."/>
            <person name="Barre A."/>
            <person name="Couture C."/>
            <person name="Dupuy V."/>
            <person name="Gaurivaud P."/>
            <person name="Jacob D."/>
            <person name="Lemaitre C."/>
            <person name="Manso-Silvan L."/>
            <person name="Nikolski M."/>
            <person name="Nouvel L.-X."/>
            <person name="Poumarat F."/>
            <person name="Tardy F."/>
            <person name="Thebault P."/>
            <person name="Theil S."/>
            <person name="Citti C."/>
            <person name="Thiaucourt F."/>
            <person name="Blanchard A."/>
        </authorList>
    </citation>
    <scope>NUCLEOTIDE SEQUENCE [LARGE SCALE GENOMIC DNA]</scope>
    <source>
        <strain evidence="6 7">NCTC 246</strain>
    </source>
</reference>
<dbReference type="EMBL" id="JFDP01000052">
    <property type="protein sequence ID" value="KEZ23018.1"/>
    <property type="molecule type" value="Genomic_DNA"/>
</dbReference>
<dbReference type="eggNOG" id="COG0515">
    <property type="taxonomic scope" value="Bacteria"/>
</dbReference>
<dbReference type="GO" id="GO:0005524">
    <property type="term" value="F:ATP binding"/>
    <property type="evidence" value="ECO:0007669"/>
    <property type="project" value="UniProtKB-UniRule"/>
</dbReference>
<dbReference type="RefSeq" id="WP_038102813.1">
    <property type="nucleotide sequence ID" value="NZ_JFDP01000052.1"/>
</dbReference>
<sequence>MDVFAINEFIQNNKFQILAKIGQGGYSVVYKANQYNPDNNEFIRVVAIKVIFVKNQKEADLVYDELRISNLIKNADPSSKKHIVDYYEYFELGSFETNDKAICMVIEYLNGITLRDFLNQNKSISYIKAIEFIKQIAHGIMLFHESEPSVIHRDLKPENCMIDLQTETIKIFDYGISSVYYDQMKITTIDHDIKCTVPYAPPTILNLYKELTKRKKNNSSFTYKDQLFKDVYNKHYDLHSLGVMLYELITNQYPFFKFVDEKSSDEAKMRAWYNYDYKPLSLSNPTIPIGIDNILIRCFAWKNDDRCLQYVNVKQFLADLELVKANDLIINQELIKPFNKMVFESADEIKLHSIKNEHYPWYLKKWVVLLTVISLSALALILLIVIILKAVGRI</sequence>
<dbReference type="InterPro" id="IPR008271">
    <property type="entry name" value="Ser/Thr_kinase_AS"/>
</dbReference>
<feature type="transmembrane region" description="Helical" evidence="4">
    <location>
        <begin position="366"/>
        <end position="388"/>
    </location>
</feature>
<keyword evidence="7" id="KW-1185">Reference proteome</keyword>
<dbReference type="PROSITE" id="PS00108">
    <property type="entry name" value="PROTEIN_KINASE_ST"/>
    <property type="match status" value="1"/>
</dbReference>
<evidence type="ECO:0000256" key="4">
    <source>
        <dbReference type="SAM" id="Phobius"/>
    </source>
</evidence>
<keyword evidence="4" id="KW-0472">Membrane</keyword>
<keyword evidence="6" id="KW-0723">Serine/threonine-protein kinase</keyword>
<dbReference type="Gene3D" id="1.10.510.10">
    <property type="entry name" value="Transferase(Phosphotransferase) domain 1"/>
    <property type="match status" value="1"/>
</dbReference>
<dbReference type="Proteomes" id="UP000028537">
    <property type="component" value="Unassembled WGS sequence"/>
</dbReference>
<dbReference type="CDD" id="cd14014">
    <property type="entry name" value="STKc_PknB_like"/>
    <property type="match status" value="1"/>
</dbReference>
<evidence type="ECO:0000313" key="7">
    <source>
        <dbReference type="Proteomes" id="UP000028537"/>
    </source>
</evidence>
<dbReference type="PROSITE" id="PS00107">
    <property type="entry name" value="PROTEIN_KINASE_ATP"/>
    <property type="match status" value="1"/>
</dbReference>
<dbReference type="GO" id="GO:0004674">
    <property type="term" value="F:protein serine/threonine kinase activity"/>
    <property type="evidence" value="ECO:0007669"/>
    <property type="project" value="UniProtKB-KW"/>
</dbReference>
<protein>
    <submittedName>
        <fullName evidence="6">Serine/threonine protein kinase</fullName>
    </submittedName>
</protein>
<keyword evidence="4" id="KW-0812">Transmembrane</keyword>
<keyword evidence="6" id="KW-0808">Transferase</keyword>
<evidence type="ECO:0000256" key="2">
    <source>
        <dbReference type="ARBA" id="ARBA00022840"/>
    </source>
</evidence>
<dbReference type="SUPFAM" id="SSF56112">
    <property type="entry name" value="Protein kinase-like (PK-like)"/>
    <property type="match status" value="1"/>
</dbReference>
<dbReference type="InterPro" id="IPR017441">
    <property type="entry name" value="Protein_kinase_ATP_BS"/>
</dbReference>
<dbReference type="SMART" id="SM00220">
    <property type="entry name" value="S_TKc"/>
    <property type="match status" value="1"/>
</dbReference>
<keyword evidence="6" id="KW-0418">Kinase</keyword>
<comment type="caution">
    <text evidence="6">The sequence shown here is derived from an EMBL/GenBank/DDBJ whole genome shotgun (WGS) entry which is preliminary data.</text>
</comment>
<dbReference type="GO" id="GO:0005737">
    <property type="term" value="C:cytoplasm"/>
    <property type="evidence" value="ECO:0007669"/>
    <property type="project" value="TreeGrafter"/>
</dbReference>
<proteinExistence type="predicted"/>
<dbReference type="PROSITE" id="PS50011">
    <property type="entry name" value="PROTEIN_KINASE_DOM"/>
    <property type="match status" value="1"/>
</dbReference>
<keyword evidence="2 3" id="KW-0067">ATP-binding</keyword>
<evidence type="ECO:0000313" key="6">
    <source>
        <dbReference type="EMBL" id="KEZ23018.1"/>
    </source>
</evidence>
<dbReference type="OrthoDB" id="9788659at2"/>
<dbReference type="InterPro" id="IPR011009">
    <property type="entry name" value="Kinase-like_dom_sf"/>
</dbReference>
<accession>A0A084EYH6</accession>
<evidence type="ECO:0000256" key="1">
    <source>
        <dbReference type="ARBA" id="ARBA00022741"/>
    </source>
</evidence>
<dbReference type="Pfam" id="PF00069">
    <property type="entry name" value="Pkinase"/>
    <property type="match status" value="1"/>
</dbReference>
<name>A0A084EYH6_9BACT</name>
<dbReference type="PANTHER" id="PTHR24348:SF68">
    <property type="entry name" value="SERINE_THREONINE-PROTEIN KINASE ATG1C"/>
    <property type="match status" value="1"/>
</dbReference>
<evidence type="ECO:0000259" key="5">
    <source>
        <dbReference type="PROSITE" id="PS50011"/>
    </source>
</evidence>
<organism evidence="6 7">
    <name type="scientific">Ureaplasma diversum NCTC 246</name>
    <dbReference type="NCBI Taxonomy" id="1188241"/>
    <lineage>
        <taxon>Bacteria</taxon>
        <taxon>Bacillati</taxon>
        <taxon>Mycoplasmatota</taxon>
        <taxon>Mycoplasmoidales</taxon>
        <taxon>Mycoplasmoidaceae</taxon>
        <taxon>Ureaplasma</taxon>
    </lineage>
</organism>
<dbReference type="AlphaFoldDB" id="A0A084EYH6"/>